<name>A0AAI9T293_9ASCO</name>
<reference evidence="5" key="1">
    <citation type="journal article" date="2022" name="DNA Res.">
        <title>Genome analysis of five recently described species of the CUG-Ser clade uncovers Candida theae as a new hybrid lineage with pathogenic potential in the Candida parapsilosis species complex.</title>
        <authorList>
            <person name="Mixao V."/>
            <person name="Del Olmo V."/>
            <person name="Hegedusova E."/>
            <person name="Saus E."/>
            <person name="Pryszcz L."/>
            <person name="Cillingova A."/>
            <person name="Nosek J."/>
            <person name="Gabaldon T."/>
        </authorList>
    </citation>
    <scope>NUCLEOTIDE SEQUENCE</scope>
    <source>
        <strain evidence="5">CBS 10844</strain>
    </source>
</reference>
<dbReference type="GO" id="GO:0051286">
    <property type="term" value="C:cell tip"/>
    <property type="evidence" value="ECO:0007669"/>
    <property type="project" value="TreeGrafter"/>
</dbReference>
<comment type="caution">
    <text evidence="5">The sequence shown here is derived from an EMBL/GenBank/DDBJ whole genome shotgun (WGS) entry which is preliminary data.</text>
</comment>
<dbReference type="GO" id="GO:0070319">
    <property type="term" value="C:Golgi to plasma membrane transport vesicle"/>
    <property type="evidence" value="ECO:0007669"/>
    <property type="project" value="TreeGrafter"/>
</dbReference>
<dbReference type="PANTHER" id="PTHR14430:SF0">
    <property type="entry name" value="SEC2P DOMAIN-CONTAINING PROTEIN"/>
    <property type="match status" value="1"/>
</dbReference>
<feature type="region of interest" description="Disordered" evidence="3">
    <location>
        <begin position="529"/>
        <end position="734"/>
    </location>
</feature>
<evidence type="ECO:0000313" key="5">
    <source>
        <dbReference type="EMBL" id="KAI3407154.2"/>
    </source>
</evidence>
<dbReference type="RefSeq" id="XP_049182899.1">
    <property type="nucleotide sequence ID" value="XM_049326484.1"/>
</dbReference>
<dbReference type="Proteomes" id="UP001202479">
    <property type="component" value="Unassembled WGS sequence"/>
</dbReference>
<feature type="compositionally biased region" description="Basic and acidic residues" evidence="3">
    <location>
        <begin position="541"/>
        <end position="566"/>
    </location>
</feature>
<evidence type="ECO:0000256" key="2">
    <source>
        <dbReference type="SAM" id="Coils"/>
    </source>
</evidence>
<dbReference type="InterPro" id="IPR040351">
    <property type="entry name" value="RAB3IL/RAB3IP/Sec2"/>
</dbReference>
<feature type="compositionally biased region" description="Polar residues" evidence="3">
    <location>
        <begin position="601"/>
        <end position="653"/>
    </location>
</feature>
<dbReference type="InterPro" id="IPR009449">
    <property type="entry name" value="Sec2_N"/>
</dbReference>
<proteinExistence type="predicted"/>
<evidence type="ECO:0000256" key="1">
    <source>
        <dbReference type="ARBA" id="ARBA00023054"/>
    </source>
</evidence>
<dbReference type="CDD" id="cd21044">
    <property type="entry name" value="Rab11BD_RAB3IP_like"/>
    <property type="match status" value="1"/>
</dbReference>
<evidence type="ECO:0000256" key="3">
    <source>
        <dbReference type="SAM" id="MobiDB-lite"/>
    </source>
</evidence>
<feature type="domain" description="GDP/GTP exchange factor Sec2 N-terminal" evidence="4">
    <location>
        <begin position="32"/>
        <end position="158"/>
    </location>
</feature>
<organism evidence="5 6">
    <name type="scientific">Candida oxycetoniae</name>
    <dbReference type="NCBI Taxonomy" id="497107"/>
    <lineage>
        <taxon>Eukaryota</taxon>
        <taxon>Fungi</taxon>
        <taxon>Dikarya</taxon>
        <taxon>Ascomycota</taxon>
        <taxon>Saccharomycotina</taxon>
        <taxon>Pichiomycetes</taxon>
        <taxon>Debaryomycetaceae</taxon>
        <taxon>Candida/Lodderomyces clade</taxon>
        <taxon>Candida</taxon>
    </lineage>
</organism>
<sequence>METEAIQEDFEKRLAEEVGHLSTKLVTAVNKQVELEETVLQLRKQLHALNERNKALIKSEESYKLILPKYIELQDEYKEVNIKKQVAETENKKLKGEVEDLTASLFDEANTMVSNASRETHNFKVKNRKLYEEIDEKNIIISNLQEQLQDLKQMFLKIEDQQRLMQHTATTAVSTPQNEEDSQFDKSEGETMATTDDNDHSNKFQLQQILADTLYSPQIMAMRFDLNNFNKDFKGFVYTLIKPDFQLDLTHLKNLIYFKNIWSDEIENAMTYIPSLPQTTILNRWQKSKIFWGCLIDGRVSIEPIKGFHEHLKTNGNNKVSDDLLSIAIREPCSFCGEFRSENYSHCRLHYYKMYEIDEGIVASYPLCNFCVIKLRNLCDFFAKVRLIKSNIFKLQQNNAFEEYAHVPTATSNFYKRSNSSSHTMTTNVLSMTSTSTTASVTTNVSNTASAQPPPPASDFINGHVHGIELDENEESKLIKIYLMLTLIRLKIFWSKLGIWDNIDQINEINLDGINYEIFIHLLPDSKRKKVHHSVPTTPRQFERQRTVGDVARSNERSPHKVESNKDSFSATEEYSKTSQEEEEEERQQKGKKSVVENDVSKPSTETRVSSLSRPKNVQDRINSLNAQANQKPVQPTISSDTTRIVGTANTPNARRGADSVPQPRNKVEVPIITAIDDNGQTEESSDASAQSSSTECSKKGKQGQNKKNGGGTDVSSELTRAKSKSKSFKEKMDKDLNETLEMLAENLESSNVI</sequence>
<dbReference type="AlphaFoldDB" id="A0AAI9T293"/>
<evidence type="ECO:0000313" key="6">
    <source>
        <dbReference type="Proteomes" id="UP001202479"/>
    </source>
</evidence>
<dbReference type="GO" id="GO:0006887">
    <property type="term" value="P:exocytosis"/>
    <property type="evidence" value="ECO:0007669"/>
    <property type="project" value="TreeGrafter"/>
</dbReference>
<feature type="coiled-coil region" evidence="2">
    <location>
        <begin position="32"/>
        <end position="161"/>
    </location>
</feature>
<evidence type="ECO:0000259" key="4">
    <source>
        <dbReference type="Pfam" id="PF06428"/>
    </source>
</evidence>
<accession>A0AAI9T293</accession>
<dbReference type="Pfam" id="PF06428">
    <property type="entry name" value="Sec2p"/>
    <property type="match status" value="1"/>
</dbReference>
<dbReference type="PANTHER" id="PTHR14430">
    <property type="entry name" value="RABIN3-RELATED"/>
    <property type="match status" value="1"/>
</dbReference>
<dbReference type="GO" id="GO:0005085">
    <property type="term" value="F:guanyl-nucleotide exchange factor activity"/>
    <property type="evidence" value="ECO:0007669"/>
    <property type="project" value="InterPro"/>
</dbReference>
<dbReference type="EMBL" id="JAHUZD010000016">
    <property type="protein sequence ID" value="KAI3407154.2"/>
    <property type="molecule type" value="Genomic_DNA"/>
</dbReference>
<feature type="compositionally biased region" description="Polar residues" evidence="3">
    <location>
        <begin position="167"/>
        <end position="177"/>
    </location>
</feature>
<gene>
    <name evidence="5" type="ORF">KGF56_000056</name>
</gene>
<keyword evidence="1 2" id="KW-0175">Coiled coil</keyword>
<keyword evidence="6" id="KW-1185">Reference proteome</keyword>
<protein>
    <submittedName>
        <fullName evidence="5">SEC2</fullName>
    </submittedName>
</protein>
<feature type="compositionally biased region" description="Low complexity" evidence="3">
    <location>
        <begin position="687"/>
        <end position="696"/>
    </location>
</feature>
<dbReference type="SUPFAM" id="SSF144284">
    <property type="entry name" value="Sec2 N-terminal region"/>
    <property type="match status" value="1"/>
</dbReference>
<dbReference type="GeneID" id="73377673"/>
<dbReference type="Gene3D" id="6.10.140.910">
    <property type="match status" value="1"/>
</dbReference>
<feature type="region of interest" description="Disordered" evidence="3">
    <location>
        <begin position="167"/>
        <end position="199"/>
    </location>
</feature>